<keyword evidence="3" id="KW-1185">Reference proteome</keyword>
<feature type="domain" description="Homing endonuclease LAGLIDADG" evidence="1">
    <location>
        <begin position="79"/>
        <end position="233"/>
    </location>
</feature>
<dbReference type="Pfam" id="PF03161">
    <property type="entry name" value="LAGLIDADG_2"/>
    <property type="match status" value="1"/>
</dbReference>
<dbReference type="SUPFAM" id="SSF55608">
    <property type="entry name" value="Homing endonucleases"/>
    <property type="match status" value="1"/>
</dbReference>
<dbReference type="AlphaFoldDB" id="A0A1T4Y259"/>
<dbReference type="Gene3D" id="3.10.28.10">
    <property type="entry name" value="Homing endonucleases"/>
    <property type="match status" value="2"/>
</dbReference>
<organism evidence="2 3">
    <name type="scientific">Sporosarcina newyorkensis</name>
    <dbReference type="NCBI Taxonomy" id="759851"/>
    <lineage>
        <taxon>Bacteria</taxon>
        <taxon>Bacillati</taxon>
        <taxon>Bacillota</taxon>
        <taxon>Bacilli</taxon>
        <taxon>Bacillales</taxon>
        <taxon>Caryophanaceae</taxon>
        <taxon>Sporosarcina</taxon>
    </lineage>
</organism>
<dbReference type="RefSeq" id="WP_078817274.1">
    <property type="nucleotide sequence ID" value="NZ_FUYJ01000002.1"/>
</dbReference>
<sequence length="348" mass="40593">MPNDQTITYIRQHFPTTPTEVVAEAVNLTISQVRTLAKKHNIKKCELYKEELKRQLVTDRRRWFESSLSPFKPSHYQEQLLLGSLLGDGYISTGAARSVNCHYQEHFGEDQREYREWKLAQLSGLPFNINGNYLRSASHPYFKQLRHALYPGSHKTLDEAFLARCIHPVFLAALYMDDGSLTVSFRYNERNRTVYCMPSIMLYTLNFTRQENQLLADHLNKTFGTSFVLSGHPDGHQSLLKLNKEQEVRHLLYTIGPYVKEIDCMRYKNDLKENISLKTESLQEKFGKDVKIVVSSSERFKAYTQEEIERMVVLKKANIADQVIADELGRSYWSVVYKLRRLRREGIL</sequence>
<reference evidence="3" key="1">
    <citation type="submission" date="2017-02" db="EMBL/GenBank/DDBJ databases">
        <authorList>
            <person name="Varghese N."/>
            <person name="Submissions S."/>
        </authorList>
    </citation>
    <scope>NUCLEOTIDE SEQUENCE [LARGE SCALE GENOMIC DNA]</scope>
    <source>
        <strain evidence="3">DSM 23966</strain>
    </source>
</reference>
<dbReference type="Proteomes" id="UP000190042">
    <property type="component" value="Unassembled WGS sequence"/>
</dbReference>
<evidence type="ECO:0000259" key="1">
    <source>
        <dbReference type="Pfam" id="PF03161"/>
    </source>
</evidence>
<dbReference type="GO" id="GO:0004519">
    <property type="term" value="F:endonuclease activity"/>
    <property type="evidence" value="ECO:0007669"/>
    <property type="project" value="UniProtKB-KW"/>
</dbReference>
<dbReference type="EMBL" id="FUYJ01000002">
    <property type="protein sequence ID" value="SKA95713.1"/>
    <property type="molecule type" value="Genomic_DNA"/>
</dbReference>
<dbReference type="InterPro" id="IPR027434">
    <property type="entry name" value="Homing_endonucl"/>
</dbReference>
<protein>
    <submittedName>
        <fullName evidence="2">LAGLIDADG DNA endonuclease family protein</fullName>
    </submittedName>
</protein>
<name>A0A1T4Y259_9BACL</name>
<proteinExistence type="predicted"/>
<gene>
    <name evidence="2" type="ORF">SAMN04244570_1696</name>
</gene>
<keyword evidence="2" id="KW-0540">Nuclease</keyword>
<dbReference type="InterPro" id="IPR004860">
    <property type="entry name" value="LAGLIDADG_dom"/>
</dbReference>
<keyword evidence="2" id="KW-0255">Endonuclease</keyword>
<evidence type="ECO:0000313" key="3">
    <source>
        <dbReference type="Proteomes" id="UP000190042"/>
    </source>
</evidence>
<accession>A0A1T4Y259</accession>
<evidence type="ECO:0000313" key="2">
    <source>
        <dbReference type="EMBL" id="SKA95713.1"/>
    </source>
</evidence>
<keyword evidence="2" id="KW-0378">Hydrolase</keyword>